<evidence type="ECO:0000256" key="1">
    <source>
        <dbReference type="SAM" id="Phobius"/>
    </source>
</evidence>
<evidence type="ECO:0000313" key="3">
    <source>
        <dbReference type="EMBL" id="THE15423.1"/>
    </source>
</evidence>
<comment type="caution">
    <text evidence="3">The sequence shown here is derived from an EMBL/GenBank/DDBJ whole genome shotgun (WGS) entry which is preliminary data.</text>
</comment>
<organism evidence="3 4">
    <name type="scientific">Bacillus timonensis</name>
    <dbReference type="NCBI Taxonomy" id="1033734"/>
    <lineage>
        <taxon>Bacteria</taxon>
        <taxon>Bacillati</taxon>
        <taxon>Bacillota</taxon>
        <taxon>Bacilli</taxon>
        <taxon>Bacillales</taxon>
        <taxon>Bacillaceae</taxon>
        <taxon>Bacillus</taxon>
    </lineage>
</organism>
<evidence type="ECO:0000313" key="4">
    <source>
        <dbReference type="Proteomes" id="UP000306477"/>
    </source>
</evidence>
<dbReference type="SMART" id="SM00471">
    <property type="entry name" value="HDc"/>
    <property type="match status" value="1"/>
</dbReference>
<dbReference type="InterPro" id="IPR006674">
    <property type="entry name" value="HD_domain"/>
</dbReference>
<evidence type="ECO:0000259" key="2">
    <source>
        <dbReference type="SMART" id="SM00471"/>
    </source>
</evidence>
<dbReference type="EMBL" id="SLUB01000001">
    <property type="protein sequence ID" value="THE15423.1"/>
    <property type="molecule type" value="Genomic_DNA"/>
</dbReference>
<dbReference type="InterPro" id="IPR011621">
    <property type="entry name" value="Metal-dep_PHydrolase_7TM_intra"/>
</dbReference>
<keyword evidence="1" id="KW-0812">Transmembrane</keyword>
<dbReference type="InterPro" id="IPR006675">
    <property type="entry name" value="HDIG_dom"/>
</dbReference>
<feature type="transmembrane region" description="Helical" evidence="1">
    <location>
        <begin position="12"/>
        <end position="37"/>
    </location>
</feature>
<protein>
    <submittedName>
        <fullName evidence="3">HD family phosphohydrolase</fullName>
    </submittedName>
</protein>
<dbReference type="SUPFAM" id="SSF109604">
    <property type="entry name" value="HD-domain/PDEase-like"/>
    <property type="match status" value="1"/>
</dbReference>
<dbReference type="InterPro" id="IPR003607">
    <property type="entry name" value="HD/PDEase_dom"/>
</dbReference>
<dbReference type="Gene3D" id="1.10.3210.10">
    <property type="entry name" value="Hypothetical protein af1432"/>
    <property type="match status" value="1"/>
</dbReference>
<dbReference type="CDD" id="cd00077">
    <property type="entry name" value="HDc"/>
    <property type="match status" value="1"/>
</dbReference>
<feature type="transmembrane region" description="Helical" evidence="1">
    <location>
        <begin position="461"/>
        <end position="483"/>
    </location>
</feature>
<gene>
    <name evidence="3" type="ORF">E1I69_00800</name>
</gene>
<feature type="transmembrane region" description="Helical" evidence="1">
    <location>
        <begin position="294"/>
        <end position="313"/>
    </location>
</feature>
<reference evidence="3 4" key="1">
    <citation type="journal article" date="2019" name="Indoor Air">
        <title>Impacts of indoor surface finishes on bacterial viability.</title>
        <authorList>
            <person name="Hu J."/>
            <person name="Maamar S.B."/>
            <person name="Glawe A.J."/>
            <person name="Gottel N."/>
            <person name="Gilbert J.A."/>
            <person name="Hartmann E.M."/>
        </authorList>
    </citation>
    <scope>NUCLEOTIDE SEQUENCE [LARGE SCALE GENOMIC DNA]</scope>
    <source>
        <strain evidence="3 4">AF060A6</strain>
    </source>
</reference>
<keyword evidence="3" id="KW-0378">Hydrolase</keyword>
<keyword evidence="4" id="KW-1185">Reference proteome</keyword>
<keyword evidence="1" id="KW-0472">Membrane</keyword>
<dbReference type="InterPro" id="IPR011624">
    <property type="entry name" value="Metal-dep_PHydrolase_7TM_extra"/>
</dbReference>
<dbReference type="NCBIfam" id="TIGR00277">
    <property type="entry name" value="HDIG"/>
    <property type="match status" value="1"/>
</dbReference>
<dbReference type="AlphaFoldDB" id="A0A4V3V8I6"/>
<dbReference type="Pfam" id="PF07697">
    <property type="entry name" value="7TMR-HDED"/>
    <property type="match status" value="1"/>
</dbReference>
<feature type="transmembrane region" description="Helical" evidence="1">
    <location>
        <begin position="325"/>
        <end position="348"/>
    </location>
</feature>
<dbReference type="Proteomes" id="UP000306477">
    <property type="component" value="Unassembled WGS sequence"/>
</dbReference>
<dbReference type="InterPro" id="IPR052722">
    <property type="entry name" value="PgpH_phosphodiesterase"/>
</dbReference>
<dbReference type="GO" id="GO:0016787">
    <property type="term" value="F:hydrolase activity"/>
    <property type="evidence" value="ECO:0007669"/>
    <property type="project" value="UniProtKB-KW"/>
</dbReference>
<feature type="domain" description="HD/PDEase" evidence="2">
    <location>
        <begin position="512"/>
        <end position="668"/>
    </location>
</feature>
<feature type="transmembrane region" description="Helical" evidence="1">
    <location>
        <begin position="430"/>
        <end position="449"/>
    </location>
</feature>
<dbReference type="Pfam" id="PF07698">
    <property type="entry name" value="7TM-7TMR_HD"/>
    <property type="match status" value="1"/>
</dbReference>
<name>A0A4V3V8I6_9BACI</name>
<dbReference type="PANTHER" id="PTHR36442:SF1">
    <property type="entry name" value="CYCLIC-DI-AMP PHOSPHODIESTERASE PGPH"/>
    <property type="match status" value="1"/>
</dbReference>
<feature type="transmembrane region" description="Helical" evidence="1">
    <location>
        <begin position="354"/>
        <end position="371"/>
    </location>
</feature>
<feature type="transmembrane region" description="Helical" evidence="1">
    <location>
        <begin position="376"/>
        <end position="395"/>
    </location>
</feature>
<dbReference type="Pfam" id="PF01966">
    <property type="entry name" value="HD"/>
    <property type="match status" value="1"/>
</dbReference>
<sequence>MGKTTKLKNKLAVINSIQYLHILIYILLAGIMFLVMYSNVKPEVLHLEILHPSEQTIRSPLTIEDKIATKAKQDAAVKEVDDVFTLKSEYADNQVDLAISIFDSIDETNSEASDVYKSKVKEWESLTEEDRGEEPKPLSASEKLQMLKTKLPQDLTNRIPDDVFTALLTASPEQLSRTKDAVITAVNNVMNTRIPSSEVENAKNKVVEELRYSSVDTALREPMREMARFAVVQNVYYDVEATEEKRQQAIEAVEPVKILQGQIIVEEGQLITRDIYRQLELLGMTNTNNPIQPFIGLALILVLVIGALVYHFYNEIPTDRHRNIYLLIFAIIFTITILLMKGISLFQQIDYSDIGYIVPVAMGAMLIKLLINEKVAILSSMIFAVCGSIIFNQGVTGTLNFTAGIYFLFGCLAGVLFLSKHNRRGKILQAGLFVALINIVVIFSIMLLQNGSYSSLDYGSSIIMAVLSGVIAAVLTIGLLPFFEAGFNILSTMKLIELSNPNHPLLRKILTEAPGTYHHSVMVANLSESACEAIGANGLLARVASYYHDIGKTKRPHFFIENQMNIENPHDKIAPQLSKTIITAHATDGAETLRKFKMPKEIVDIAEQHHGTTLLKYFYHKAKQQSDREILESDFRYEGPKAQTKEASVIGIADSVEAAVRSLSNPTPQKIESLVNNIIADRLQDGQFDECNITLKELDIVAKTLCESLKGIFHSRIEYPAEATKQKVKEA</sequence>
<dbReference type="RefSeq" id="WP_136377741.1">
    <property type="nucleotide sequence ID" value="NZ_SLUB01000001.1"/>
</dbReference>
<keyword evidence="1" id="KW-1133">Transmembrane helix</keyword>
<proteinExistence type="predicted"/>
<feature type="transmembrane region" description="Helical" evidence="1">
    <location>
        <begin position="401"/>
        <end position="418"/>
    </location>
</feature>
<dbReference type="OrthoDB" id="9806952at2"/>
<dbReference type="PANTHER" id="PTHR36442">
    <property type="entry name" value="CYCLIC-DI-AMP PHOSPHODIESTERASE PGPH"/>
    <property type="match status" value="1"/>
</dbReference>
<accession>A0A4V3V8I6</accession>
<dbReference type="STRING" id="1033734.GCA_000285535_03542"/>